<dbReference type="PRINTS" id="PR00409">
    <property type="entry name" value="PHDIOXRDTASE"/>
</dbReference>
<dbReference type="Gene3D" id="3.40.50.80">
    <property type="entry name" value="Nucleotide-binding domain of ferredoxin-NADP reductase (FNR) module"/>
    <property type="match status" value="1"/>
</dbReference>
<evidence type="ECO:0000259" key="1">
    <source>
        <dbReference type="PROSITE" id="PS51085"/>
    </source>
</evidence>
<dbReference type="InterPro" id="IPR008333">
    <property type="entry name" value="Cbr1-like_FAD-bd_dom"/>
</dbReference>
<dbReference type="InterPro" id="IPR039261">
    <property type="entry name" value="FNR_nucleotide-bd"/>
</dbReference>
<comment type="caution">
    <text evidence="3">The sequence shown here is derived from an EMBL/GenBank/DDBJ whole genome shotgun (WGS) entry which is preliminary data.</text>
</comment>
<feature type="domain" description="FAD-binding FR-type" evidence="2">
    <location>
        <begin position="5"/>
        <end position="116"/>
    </location>
</feature>
<sequence length="330" mass="35789">MSTTTEVLKLRVSSADMLTADIRQLYLEPAVNGQALPAFTAGAHIALQVSLPDGKTDWREYSLVALNDTAAQAPVGYQIAVRRETSGRGGSQFVHESINVGDVLDVRAPRNQFPMENANTSRAVLIAGGIGVTPIASMAAHCRQVGRPISVYYAGRSRSLMAYLPELTELAGPDLHVHADDEQGKPLDVAGIFARLQAEDHVYFCGPTPMIDAILAMAEKQGWPRNQIHFELFSAPPAEDGDHPFEVELAQSGKTLTIPTDKSILDVLIDEGFDPLYDCKRGECGVCATDVLSGDIDHRDYILTAREKEAGNIMHTCVSRCKGSKLVLDM</sequence>
<dbReference type="PROSITE" id="PS00197">
    <property type="entry name" value="2FE2S_FER_1"/>
    <property type="match status" value="1"/>
</dbReference>
<gene>
    <name evidence="3" type="ORF">GTU67_08565</name>
</gene>
<dbReference type="InterPro" id="IPR006058">
    <property type="entry name" value="2Fe2S_fd_BS"/>
</dbReference>
<evidence type="ECO:0000313" key="3">
    <source>
        <dbReference type="EMBL" id="MBC2769962.1"/>
    </source>
</evidence>
<dbReference type="Pfam" id="PF00111">
    <property type="entry name" value="Fer2"/>
    <property type="match status" value="1"/>
</dbReference>
<dbReference type="EMBL" id="JACJUU010000005">
    <property type="protein sequence ID" value="MBC2769962.1"/>
    <property type="molecule type" value="Genomic_DNA"/>
</dbReference>
<dbReference type="InterPro" id="IPR036010">
    <property type="entry name" value="2Fe-2S_ferredoxin-like_sf"/>
</dbReference>
<dbReference type="Pfam" id="PF00970">
    <property type="entry name" value="FAD_binding_6"/>
    <property type="match status" value="1"/>
</dbReference>
<dbReference type="Proteomes" id="UP000545386">
    <property type="component" value="Unassembled WGS sequence"/>
</dbReference>
<dbReference type="PROSITE" id="PS51085">
    <property type="entry name" value="2FE2S_FER_2"/>
    <property type="match status" value="1"/>
</dbReference>
<dbReference type="InterPro" id="IPR050415">
    <property type="entry name" value="MRET"/>
</dbReference>
<dbReference type="AlphaFoldDB" id="A0A842HQL8"/>
<dbReference type="GO" id="GO:0016491">
    <property type="term" value="F:oxidoreductase activity"/>
    <property type="evidence" value="ECO:0007669"/>
    <property type="project" value="InterPro"/>
</dbReference>
<evidence type="ECO:0000313" key="4">
    <source>
        <dbReference type="Proteomes" id="UP000545386"/>
    </source>
</evidence>
<proteinExistence type="predicted"/>
<dbReference type="SUPFAM" id="SSF63380">
    <property type="entry name" value="Riboflavin synthase domain-like"/>
    <property type="match status" value="1"/>
</dbReference>
<reference evidence="3 4" key="1">
    <citation type="submission" date="2020-08" db="EMBL/GenBank/DDBJ databases">
        <title>Paraeoetvoesia sp. YC-7-48 draft genome sequence.</title>
        <authorList>
            <person name="Yao L."/>
        </authorList>
    </citation>
    <scope>NUCLEOTIDE SEQUENCE [LARGE SCALE GENOMIC DNA]</scope>
    <source>
        <strain evidence="4">YC-7-48</strain>
    </source>
</reference>
<dbReference type="InterPro" id="IPR012675">
    <property type="entry name" value="Beta-grasp_dom_sf"/>
</dbReference>
<protein>
    <submittedName>
        <fullName evidence="3">Oxidoreductase</fullName>
    </submittedName>
</protein>
<dbReference type="SUPFAM" id="SSF54292">
    <property type="entry name" value="2Fe-2S ferredoxin-like"/>
    <property type="match status" value="1"/>
</dbReference>
<dbReference type="InterPro" id="IPR001433">
    <property type="entry name" value="OxRdtase_FAD/NAD-bd"/>
</dbReference>
<feature type="domain" description="2Fe-2S ferredoxin-type" evidence="1">
    <location>
        <begin position="245"/>
        <end position="330"/>
    </location>
</feature>
<dbReference type="PANTHER" id="PTHR47354:SF2">
    <property type="entry name" value="BLR2392 PROTEIN"/>
    <property type="match status" value="1"/>
</dbReference>
<dbReference type="PANTHER" id="PTHR47354">
    <property type="entry name" value="NADH OXIDOREDUCTASE HCR"/>
    <property type="match status" value="1"/>
</dbReference>
<evidence type="ECO:0000259" key="2">
    <source>
        <dbReference type="PROSITE" id="PS51384"/>
    </source>
</evidence>
<dbReference type="Gene3D" id="2.40.30.10">
    <property type="entry name" value="Translation factors"/>
    <property type="match status" value="1"/>
</dbReference>
<dbReference type="GO" id="GO:0051537">
    <property type="term" value="F:2 iron, 2 sulfur cluster binding"/>
    <property type="evidence" value="ECO:0007669"/>
    <property type="project" value="InterPro"/>
</dbReference>
<dbReference type="CDD" id="cd06185">
    <property type="entry name" value="PDR_like"/>
    <property type="match status" value="1"/>
</dbReference>
<name>A0A842HQL8_9BURK</name>
<dbReference type="SUPFAM" id="SSF52343">
    <property type="entry name" value="Ferredoxin reductase-like, C-terminal NADP-linked domain"/>
    <property type="match status" value="1"/>
</dbReference>
<dbReference type="Gene3D" id="3.10.20.30">
    <property type="match status" value="1"/>
</dbReference>
<dbReference type="InterPro" id="IPR017927">
    <property type="entry name" value="FAD-bd_FR_type"/>
</dbReference>
<dbReference type="PROSITE" id="PS51384">
    <property type="entry name" value="FAD_FR"/>
    <property type="match status" value="1"/>
</dbReference>
<organism evidence="3 4">
    <name type="scientific">Pusillimonas minor</name>
    <dbReference type="NCBI Taxonomy" id="2697024"/>
    <lineage>
        <taxon>Bacteria</taxon>
        <taxon>Pseudomonadati</taxon>
        <taxon>Pseudomonadota</taxon>
        <taxon>Betaproteobacteria</taxon>
        <taxon>Burkholderiales</taxon>
        <taxon>Alcaligenaceae</taxon>
        <taxon>Pusillimonas</taxon>
    </lineage>
</organism>
<dbReference type="CDD" id="cd00207">
    <property type="entry name" value="fer2"/>
    <property type="match status" value="1"/>
</dbReference>
<dbReference type="InterPro" id="IPR017938">
    <property type="entry name" value="Riboflavin_synthase-like_b-brl"/>
</dbReference>
<dbReference type="Pfam" id="PF00175">
    <property type="entry name" value="NAD_binding_1"/>
    <property type="match status" value="1"/>
</dbReference>
<accession>A0A842HQL8</accession>
<dbReference type="InterPro" id="IPR001041">
    <property type="entry name" value="2Fe-2S_ferredoxin-type"/>
</dbReference>
<keyword evidence="4" id="KW-1185">Reference proteome</keyword>